<feature type="transmembrane region" description="Helical" evidence="1">
    <location>
        <begin position="12"/>
        <end position="28"/>
    </location>
</feature>
<reference evidence="4" key="1">
    <citation type="journal article" date="2018" name="Nat. Plants">
        <title>Whole-genome landscape of Medicago truncatula symbiotic genes.</title>
        <authorList>
            <person name="Pecrix Y."/>
            <person name="Gamas P."/>
            <person name="Carrere S."/>
        </authorList>
    </citation>
    <scope>NUCLEOTIDE SEQUENCE</scope>
    <source>
        <tissue evidence="4">Leaves</tissue>
    </source>
</reference>
<keyword evidence="1" id="KW-0812">Transmembrane</keyword>
<dbReference type="Gramene" id="rna35648">
    <property type="protein sequence ID" value="RHN51241.1"/>
    <property type="gene ID" value="gene35648"/>
</dbReference>
<accession>A0A396HFC6</accession>
<evidence type="ECO:0000259" key="2">
    <source>
        <dbReference type="Pfam" id="PF07127"/>
    </source>
</evidence>
<name>A0A396HFC6_MEDTR</name>
<evidence type="ECO:0000313" key="3">
    <source>
        <dbReference type="EMBL" id="RHN51179.1"/>
    </source>
</evidence>
<feature type="domain" description="Late nodulin" evidence="2">
    <location>
        <begin position="1"/>
        <end position="53"/>
    </location>
</feature>
<protein>
    <submittedName>
        <fullName evidence="4">Putative Late nodulin</fullName>
    </submittedName>
</protein>
<dbReference type="Gramene" id="rna35565">
    <property type="protein sequence ID" value="RHN51179.1"/>
    <property type="gene ID" value="gene35565"/>
</dbReference>
<gene>
    <name evidence="3" type="ORF">MtrunA17_Chr6g0465571</name>
    <name evidence="4" type="ORF">MtrunA17_Chr6g0466391</name>
</gene>
<dbReference type="Pfam" id="PF07127">
    <property type="entry name" value="Nodulin_late"/>
    <property type="match status" value="1"/>
</dbReference>
<keyword evidence="1" id="KW-1133">Transmembrane helix</keyword>
<evidence type="ECO:0000313" key="4">
    <source>
        <dbReference type="EMBL" id="RHN51241.1"/>
    </source>
</evidence>
<sequence length="54" mass="6017">MNLLTKNVFDMIIFLSPLIVTMSMKVLCGRDGTCPRFMCGPGIIPKCVGRYCEC</sequence>
<proteinExistence type="predicted"/>
<dbReference type="AlphaFoldDB" id="A0A396HFC6"/>
<dbReference type="EMBL" id="PSQE01000006">
    <property type="protein sequence ID" value="RHN51179.1"/>
    <property type="molecule type" value="Genomic_DNA"/>
</dbReference>
<evidence type="ECO:0000256" key="1">
    <source>
        <dbReference type="SAM" id="Phobius"/>
    </source>
</evidence>
<dbReference type="InterPro" id="IPR009810">
    <property type="entry name" value="Nodulin_late_dom"/>
</dbReference>
<keyword evidence="1" id="KW-0472">Membrane</keyword>
<comment type="caution">
    <text evidence="4">The sequence shown here is derived from an EMBL/GenBank/DDBJ whole genome shotgun (WGS) entry which is preliminary data.</text>
</comment>
<dbReference type="GO" id="GO:0046872">
    <property type="term" value="F:metal ion binding"/>
    <property type="evidence" value="ECO:0007669"/>
    <property type="project" value="InterPro"/>
</dbReference>
<dbReference type="EMBL" id="PSQE01000006">
    <property type="protein sequence ID" value="RHN51241.1"/>
    <property type="molecule type" value="Genomic_DNA"/>
</dbReference>
<organism evidence="4">
    <name type="scientific">Medicago truncatula</name>
    <name type="common">Barrel medic</name>
    <name type="synonym">Medicago tribuloides</name>
    <dbReference type="NCBI Taxonomy" id="3880"/>
    <lineage>
        <taxon>Eukaryota</taxon>
        <taxon>Viridiplantae</taxon>
        <taxon>Streptophyta</taxon>
        <taxon>Embryophyta</taxon>
        <taxon>Tracheophyta</taxon>
        <taxon>Spermatophyta</taxon>
        <taxon>Magnoliopsida</taxon>
        <taxon>eudicotyledons</taxon>
        <taxon>Gunneridae</taxon>
        <taxon>Pentapetalae</taxon>
        <taxon>rosids</taxon>
        <taxon>fabids</taxon>
        <taxon>Fabales</taxon>
        <taxon>Fabaceae</taxon>
        <taxon>Papilionoideae</taxon>
        <taxon>50 kb inversion clade</taxon>
        <taxon>NPAAA clade</taxon>
        <taxon>Hologalegina</taxon>
        <taxon>IRL clade</taxon>
        <taxon>Trifolieae</taxon>
        <taxon>Medicago</taxon>
    </lineage>
</organism>
<dbReference type="Proteomes" id="UP000265566">
    <property type="component" value="Chromosome 6"/>
</dbReference>